<feature type="domain" description="Radical SAM core" evidence="13">
    <location>
        <begin position="5"/>
        <end position="235"/>
    </location>
</feature>
<proteinExistence type="predicted"/>
<dbReference type="InterPro" id="IPR000385">
    <property type="entry name" value="MoaA_NifB_PqqE_Fe-S-bd_CS"/>
</dbReference>
<dbReference type="InterPro" id="IPR013785">
    <property type="entry name" value="Aldolase_TIM"/>
</dbReference>
<evidence type="ECO:0000256" key="6">
    <source>
        <dbReference type="ARBA" id="ARBA00022741"/>
    </source>
</evidence>
<dbReference type="InterPro" id="IPR010505">
    <property type="entry name" value="MoaA_twitch"/>
</dbReference>
<evidence type="ECO:0000256" key="2">
    <source>
        <dbReference type="ARBA" id="ARBA00012167"/>
    </source>
</evidence>
<dbReference type="InterPro" id="IPR006638">
    <property type="entry name" value="Elp3/MiaA/NifB-like_rSAM"/>
</dbReference>
<accession>A0A5P2G139</accession>
<keyword evidence="6" id="KW-0547">Nucleotide-binding</keyword>
<dbReference type="InterPro" id="IPR007197">
    <property type="entry name" value="rSAM"/>
</dbReference>
<evidence type="ECO:0000256" key="10">
    <source>
        <dbReference type="ARBA" id="ARBA00023150"/>
    </source>
</evidence>
<dbReference type="InterPro" id="IPR058240">
    <property type="entry name" value="rSAM_sf"/>
</dbReference>
<keyword evidence="7" id="KW-0408">Iron</keyword>
<keyword evidence="5" id="KW-0479">Metal-binding</keyword>
<keyword evidence="4" id="KW-0949">S-adenosyl-L-methionine</keyword>
<dbReference type="SFLD" id="SFLDG01067">
    <property type="entry name" value="SPASM/twitch_domain_containing"/>
    <property type="match status" value="1"/>
</dbReference>
<dbReference type="GO" id="GO:0005525">
    <property type="term" value="F:GTP binding"/>
    <property type="evidence" value="ECO:0007669"/>
    <property type="project" value="UniProtKB-KW"/>
</dbReference>
<dbReference type="PANTHER" id="PTHR22960:SF0">
    <property type="entry name" value="MOLYBDENUM COFACTOR BIOSYNTHESIS PROTEIN 1"/>
    <property type="match status" value="1"/>
</dbReference>
<dbReference type="Proteomes" id="UP000292424">
    <property type="component" value="Chromosome"/>
</dbReference>
<organism evidence="14 15">
    <name type="scientific">Rhizosphaericola mali</name>
    <dbReference type="NCBI Taxonomy" id="2545455"/>
    <lineage>
        <taxon>Bacteria</taxon>
        <taxon>Pseudomonadati</taxon>
        <taxon>Bacteroidota</taxon>
        <taxon>Chitinophagia</taxon>
        <taxon>Chitinophagales</taxon>
        <taxon>Chitinophagaceae</taxon>
        <taxon>Rhizosphaericola</taxon>
    </lineage>
</organism>
<dbReference type="OrthoDB" id="9763993at2"/>
<dbReference type="PANTHER" id="PTHR22960">
    <property type="entry name" value="MOLYBDOPTERIN COFACTOR SYNTHESIS PROTEIN A"/>
    <property type="match status" value="1"/>
</dbReference>
<evidence type="ECO:0000256" key="4">
    <source>
        <dbReference type="ARBA" id="ARBA00022691"/>
    </source>
</evidence>
<dbReference type="AlphaFoldDB" id="A0A5P2G139"/>
<evidence type="ECO:0000313" key="15">
    <source>
        <dbReference type="Proteomes" id="UP000292424"/>
    </source>
</evidence>
<dbReference type="GO" id="GO:0046872">
    <property type="term" value="F:metal ion binding"/>
    <property type="evidence" value="ECO:0007669"/>
    <property type="project" value="UniProtKB-KW"/>
</dbReference>
<dbReference type="GO" id="GO:0006777">
    <property type="term" value="P:Mo-molybdopterin cofactor biosynthetic process"/>
    <property type="evidence" value="ECO:0007669"/>
    <property type="project" value="UniProtKB-KW"/>
</dbReference>
<dbReference type="KEGG" id="arac:E0W69_006850"/>
<dbReference type="CDD" id="cd21117">
    <property type="entry name" value="Twitch_MoaA"/>
    <property type="match status" value="1"/>
</dbReference>
<dbReference type="SFLD" id="SFLDS00029">
    <property type="entry name" value="Radical_SAM"/>
    <property type="match status" value="1"/>
</dbReference>
<dbReference type="PROSITE" id="PS01305">
    <property type="entry name" value="MOAA_NIFB_PQQE"/>
    <property type="match status" value="1"/>
</dbReference>
<dbReference type="EMBL" id="CP044016">
    <property type="protein sequence ID" value="QES88388.1"/>
    <property type="molecule type" value="Genomic_DNA"/>
</dbReference>
<dbReference type="PROSITE" id="PS51918">
    <property type="entry name" value="RADICAL_SAM"/>
    <property type="match status" value="1"/>
</dbReference>
<keyword evidence="11" id="KW-0456">Lyase</keyword>
<keyword evidence="15" id="KW-1185">Reference proteome</keyword>
<comment type="cofactor">
    <cofactor evidence="1">
        <name>[4Fe-4S] cluster</name>
        <dbReference type="ChEBI" id="CHEBI:49883"/>
    </cofactor>
</comment>
<dbReference type="GO" id="GO:0051539">
    <property type="term" value="F:4 iron, 4 sulfur cluster binding"/>
    <property type="evidence" value="ECO:0007669"/>
    <property type="project" value="UniProtKB-KW"/>
</dbReference>
<evidence type="ECO:0000256" key="8">
    <source>
        <dbReference type="ARBA" id="ARBA00023014"/>
    </source>
</evidence>
<reference evidence="14 15" key="1">
    <citation type="submission" date="2019-09" db="EMBL/GenBank/DDBJ databases">
        <title>Complete genome sequence of Arachidicoccus sp. B3-10 isolated from apple orchard soil.</title>
        <authorList>
            <person name="Kim H.S."/>
            <person name="Han K.-I."/>
            <person name="Suh M.K."/>
            <person name="Lee K.C."/>
            <person name="Eom M.K."/>
            <person name="Kim J.-S."/>
            <person name="Kang S.W."/>
            <person name="Sin Y."/>
            <person name="Lee J.-S."/>
        </authorList>
    </citation>
    <scope>NUCLEOTIDE SEQUENCE [LARGE SCALE GENOMIC DNA]</scope>
    <source>
        <strain evidence="14 15">B3-10</strain>
    </source>
</reference>
<dbReference type="RefSeq" id="WP_131329276.1">
    <property type="nucleotide sequence ID" value="NZ_CP044016.1"/>
</dbReference>
<dbReference type="SFLD" id="SFLDG01386">
    <property type="entry name" value="main_SPASM_domain-containing"/>
    <property type="match status" value="1"/>
</dbReference>
<dbReference type="GO" id="GO:0061799">
    <property type="term" value="F:cyclic pyranopterin monophosphate synthase activity"/>
    <property type="evidence" value="ECO:0007669"/>
    <property type="project" value="TreeGrafter"/>
</dbReference>
<dbReference type="InterPro" id="IPR040064">
    <property type="entry name" value="MoaA-like"/>
</dbReference>
<dbReference type="InterPro" id="IPR013483">
    <property type="entry name" value="MoaA"/>
</dbReference>
<evidence type="ECO:0000256" key="7">
    <source>
        <dbReference type="ARBA" id="ARBA00023004"/>
    </source>
</evidence>
<dbReference type="UniPathway" id="UPA00344"/>
<dbReference type="GO" id="GO:0061798">
    <property type="term" value="F:GTP 3',8'-cyclase activity"/>
    <property type="evidence" value="ECO:0007669"/>
    <property type="project" value="UniProtKB-EC"/>
</dbReference>
<dbReference type="Gene3D" id="3.20.20.70">
    <property type="entry name" value="Aldolase class I"/>
    <property type="match status" value="1"/>
</dbReference>
<evidence type="ECO:0000259" key="13">
    <source>
        <dbReference type="PROSITE" id="PS51918"/>
    </source>
</evidence>
<keyword evidence="9" id="KW-0342">GTP-binding</keyword>
<comment type="catalytic activity">
    <reaction evidence="12">
        <text>GTP + AH2 + S-adenosyl-L-methionine = (8S)-3',8-cyclo-7,8-dihydroguanosine 5'-triphosphate + 5'-deoxyadenosine + L-methionine + A + H(+)</text>
        <dbReference type="Rhea" id="RHEA:49576"/>
        <dbReference type="ChEBI" id="CHEBI:13193"/>
        <dbReference type="ChEBI" id="CHEBI:15378"/>
        <dbReference type="ChEBI" id="CHEBI:17319"/>
        <dbReference type="ChEBI" id="CHEBI:17499"/>
        <dbReference type="ChEBI" id="CHEBI:37565"/>
        <dbReference type="ChEBI" id="CHEBI:57844"/>
        <dbReference type="ChEBI" id="CHEBI:59789"/>
        <dbReference type="ChEBI" id="CHEBI:131766"/>
        <dbReference type="EC" id="4.1.99.22"/>
    </reaction>
</comment>
<keyword evidence="10" id="KW-0501">Molybdenum cofactor biosynthesis</keyword>
<protein>
    <recommendedName>
        <fullName evidence="2">GTP 3',8-cyclase</fullName>
        <ecNumber evidence="2">4.1.99.22</ecNumber>
    </recommendedName>
</protein>
<dbReference type="NCBIfam" id="TIGR02666">
    <property type="entry name" value="moaA"/>
    <property type="match status" value="1"/>
</dbReference>
<evidence type="ECO:0000256" key="12">
    <source>
        <dbReference type="ARBA" id="ARBA00048697"/>
    </source>
</evidence>
<dbReference type="Pfam" id="PF06463">
    <property type="entry name" value="Mob_synth_C"/>
    <property type="match status" value="1"/>
</dbReference>
<evidence type="ECO:0000256" key="11">
    <source>
        <dbReference type="ARBA" id="ARBA00023239"/>
    </source>
</evidence>
<dbReference type="EC" id="4.1.99.22" evidence="2"/>
<evidence type="ECO:0000256" key="3">
    <source>
        <dbReference type="ARBA" id="ARBA00022485"/>
    </source>
</evidence>
<dbReference type="CDD" id="cd01335">
    <property type="entry name" value="Radical_SAM"/>
    <property type="match status" value="1"/>
</dbReference>
<dbReference type="SUPFAM" id="SSF102114">
    <property type="entry name" value="Radical SAM enzymes"/>
    <property type="match status" value="1"/>
</dbReference>
<name>A0A5P2G139_9BACT</name>
<sequence>MLIDRYNRIHDYLRISLTDNCNLRCQYCMPDEIYHFMKNDKLMQADEIKSLAKLFVQNGVKKIRLTGGEPFVRKDIGDILMRLTQLPVEIAITTNATRLHLYWDVLEKSNAKSLNISLDTLSAERFFQITKRDQFHIVWENINEAIRRNFHVKINMVVMRGVNDDEVLDFVRLTENNNIEVRFIEFMPFEGNEWNCQEVVSMESLLESIQQNWSIESIAHYIHDTSRKYKVIGFKGQFGFISTMTAPFCSGCNRLRLTADGKMKNCLFSQNEVDLLTPLRKNENVLELIHQNVLDKAKELGGQFTTDLDKIDPLQLQNRSMISIGG</sequence>
<evidence type="ECO:0000313" key="14">
    <source>
        <dbReference type="EMBL" id="QES88388.1"/>
    </source>
</evidence>
<dbReference type="SFLD" id="SFLDG01383">
    <property type="entry name" value="cyclic_pyranopterin_phosphate"/>
    <property type="match status" value="1"/>
</dbReference>
<dbReference type="InterPro" id="IPR050105">
    <property type="entry name" value="MoCo_biosynth_MoaA/MoaC"/>
</dbReference>
<dbReference type="Pfam" id="PF04055">
    <property type="entry name" value="Radical_SAM"/>
    <property type="match status" value="1"/>
</dbReference>
<dbReference type="SMART" id="SM00729">
    <property type="entry name" value="Elp3"/>
    <property type="match status" value="1"/>
</dbReference>
<keyword evidence="3" id="KW-0004">4Fe-4S</keyword>
<evidence type="ECO:0000256" key="5">
    <source>
        <dbReference type="ARBA" id="ARBA00022723"/>
    </source>
</evidence>
<evidence type="ECO:0000256" key="9">
    <source>
        <dbReference type="ARBA" id="ARBA00023134"/>
    </source>
</evidence>
<evidence type="ECO:0000256" key="1">
    <source>
        <dbReference type="ARBA" id="ARBA00001966"/>
    </source>
</evidence>
<gene>
    <name evidence="14" type="primary">moaA</name>
    <name evidence="14" type="ORF">E0W69_006850</name>
</gene>
<keyword evidence="8" id="KW-0411">Iron-sulfur</keyword>